<evidence type="ECO:0000256" key="9">
    <source>
        <dbReference type="ARBA" id="ARBA00023157"/>
    </source>
</evidence>
<gene>
    <name evidence="18" type="ORF">JIN82_03025</name>
</gene>
<dbReference type="GO" id="GO:0071897">
    <property type="term" value="P:DNA biosynthetic process"/>
    <property type="evidence" value="ECO:0007669"/>
    <property type="project" value="UniProtKB-KW"/>
</dbReference>
<dbReference type="GO" id="GO:0031419">
    <property type="term" value="F:cobalamin binding"/>
    <property type="evidence" value="ECO:0007669"/>
    <property type="project" value="UniProtKB-KW"/>
</dbReference>
<evidence type="ECO:0000256" key="10">
    <source>
        <dbReference type="ARBA" id="ARBA00023285"/>
    </source>
</evidence>
<dbReference type="AlphaFoldDB" id="A0A8J7SGH7"/>
<evidence type="ECO:0000256" key="8">
    <source>
        <dbReference type="ARBA" id="ARBA00023002"/>
    </source>
</evidence>
<name>A0A8J7SGH7_9BACT</name>
<feature type="region of interest" description="Disordered" evidence="14">
    <location>
        <begin position="1"/>
        <end position="25"/>
    </location>
</feature>
<comment type="similarity">
    <text evidence="2 13">Belongs to the ribonucleoside diphosphate reductase class-2 family.</text>
</comment>
<evidence type="ECO:0000256" key="4">
    <source>
        <dbReference type="ARBA" id="ARBA00014409"/>
    </source>
</evidence>
<protein>
    <recommendedName>
        <fullName evidence="4 13">Vitamin B12-dependent ribonucleotide reductase</fullName>
        <ecNumber evidence="3 13">1.17.4.1</ecNumber>
    </recommendedName>
</protein>
<dbReference type="EMBL" id="JAENIM010000016">
    <property type="protein sequence ID" value="MBK1790125.1"/>
    <property type="molecule type" value="Genomic_DNA"/>
</dbReference>
<feature type="domain" description="Ribonucleotide reductase large subunit C-terminal" evidence="15">
    <location>
        <begin position="189"/>
        <end position="751"/>
    </location>
</feature>
<evidence type="ECO:0000256" key="11">
    <source>
        <dbReference type="ARBA" id="ARBA00025437"/>
    </source>
</evidence>
<dbReference type="InterPro" id="IPR013678">
    <property type="entry name" value="RNR_2_N"/>
</dbReference>
<dbReference type="GO" id="GO:0050897">
    <property type="term" value="F:cobalt ion binding"/>
    <property type="evidence" value="ECO:0007669"/>
    <property type="project" value="InterPro"/>
</dbReference>
<dbReference type="GO" id="GO:0004748">
    <property type="term" value="F:ribonucleoside-diphosphate reductase activity, thioredoxin disulfide as acceptor"/>
    <property type="evidence" value="ECO:0007669"/>
    <property type="project" value="UniProtKB-EC"/>
</dbReference>
<evidence type="ECO:0000256" key="2">
    <source>
        <dbReference type="ARBA" id="ARBA00007405"/>
    </source>
</evidence>
<evidence type="ECO:0000313" key="19">
    <source>
        <dbReference type="Proteomes" id="UP000624703"/>
    </source>
</evidence>
<comment type="caution">
    <text evidence="18">The sequence shown here is derived from an EMBL/GenBank/DDBJ whole genome shotgun (WGS) entry which is preliminary data.</text>
</comment>
<dbReference type="Gene3D" id="3.20.70.20">
    <property type="match status" value="1"/>
</dbReference>
<evidence type="ECO:0000313" key="18">
    <source>
        <dbReference type="EMBL" id="MBK1790125.1"/>
    </source>
</evidence>
<evidence type="ECO:0000256" key="13">
    <source>
        <dbReference type="RuleBase" id="RU364064"/>
    </source>
</evidence>
<evidence type="ECO:0000256" key="5">
    <source>
        <dbReference type="ARBA" id="ARBA00022628"/>
    </source>
</evidence>
<dbReference type="InterPro" id="IPR000788">
    <property type="entry name" value="RNR_lg_C"/>
</dbReference>
<evidence type="ECO:0000256" key="12">
    <source>
        <dbReference type="ARBA" id="ARBA00047754"/>
    </source>
</evidence>
<evidence type="ECO:0000256" key="1">
    <source>
        <dbReference type="ARBA" id="ARBA00001922"/>
    </source>
</evidence>
<dbReference type="EC" id="1.17.4.1" evidence="3 13"/>
<reference evidence="18" key="1">
    <citation type="submission" date="2021-01" db="EMBL/GenBank/DDBJ databases">
        <title>Modified the classification status of verrucomicrobia.</title>
        <authorList>
            <person name="Feng X."/>
        </authorList>
    </citation>
    <scope>NUCLEOTIDE SEQUENCE</scope>
    <source>
        <strain evidence="18">_KCTC 22039</strain>
    </source>
</reference>
<dbReference type="Proteomes" id="UP000624703">
    <property type="component" value="Unassembled WGS sequence"/>
</dbReference>
<dbReference type="PANTHER" id="PTHR43371">
    <property type="entry name" value="VITAMIN B12-DEPENDENT RIBONUCLEOTIDE REDUCTASE"/>
    <property type="match status" value="1"/>
</dbReference>
<evidence type="ECO:0000259" key="17">
    <source>
        <dbReference type="Pfam" id="PF12637"/>
    </source>
</evidence>
<evidence type="ECO:0000256" key="7">
    <source>
        <dbReference type="ARBA" id="ARBA00022741"/>
    </source>
</evidence>
<keyword evidence="10 13" id="KW-0170">Cobalt</keyword>
<dbReference type="InterPro" id="IPR024434">
    <property type="entry name" value="TSCPD_dom"/>
</dbReference>
<keyword evidence="8 13" id="KW-0560">Oxidoreductase</keyword>
<evidence type="ECO:0000256" key="6">
    <source>
        <dbReference type="ARBA" id="ARBA00022634"/>
    </source>
</evidence>
<keyword evidence="7 13" id="KW-0547">Nucleotide-binding</keyword>
<comment type="catalytic activity">
    <reaction evidence="12 13">
        <text>a 2'-deoxyribonucleoside 5'-diphosphate + [thioredoxin]-disulfide + H2O = a ribonucleoside 5'-diphosphate + [thioredoxin]-dithiol</text>
        <dbReference type="Rhea" id="RHEA:23252"/>
        <dbReference type="Rhea" id="RHEA-COMP:10698"/>
        <dbReference type="Rhea" id="RHEA-COMP:10700"/>
        <dbReference type="ChEBI" id="CHEBI:15377"/>
        <dbReference type="ChEBI" id="CHEBI:29950"/>
        <dbReference type="ChEBI" id="CHEBI:50058"/>
        <dbReference type="ChEBI" id="CHEBI:57930"/>
        <dbReference type="ChEBI" id="CHEBI:73316"/>
        <dbReference type="EC" id="1.17.4.1"/>
    </reaction>
</comment>
<dbReference type="InterPro" id="IPR050862">
    <property type="entry name" value="RdRp_reductase_class-2"/>
</dbReference>
<comment type="function">
    <text evidence="11 13">Catalyzes the reduction of ribonucleotides to deoxyribonucleotides. May function to provide a pool of deoxyribonucleotide precursors for DNA repair during oxygen limitation and/or for immediate growth after restoration of oxygen.</text>
</comment>
<dbReference type="SUPFAM" id="SSF51998">
    <property type="entry name" value="PFL-like glycyl radical enzymes"/>
    <property type="match status" value="1"/>
</dbReference>
<dbReference type="PANTHER" id="PTHR43371:SF1">
    <property type="entry name" value="RIBONUCLEOSIDE-DIPHOSPHATE REDUCTASE"/>
    <property type="match status" value="1"/>
</dbReference>
<evidence type="ECO:0000256" key="3">
    <source>
        <dbReference type="ARBA" id="ARBA00012274"/>
    </source>
</evidence>
<dbReference type="Pfam" id="PF08471">
    <property type="entry name" value="Ribonuc_red_2_N"/>
    <property type="match status" value="1"/>
</dbReference>
<keyword evidence="5 13" id="KW-0846">Cobalamin</keyword>
<evidence type="ECO:0000256" key="14">
    <source>
        <dbReference type="SAM" id="MobiDB-lite"/>
    </source>
</evidence>
<feature type="domain" description="TSCPD" evidence="17">
    <location>
        <begin position="813"/>
        <end position="911"/>
    </location>
</feature>
<organism evidence="18 19">
    <name type="scientific">Persicirhabdus sediminis</name>
    <dbReference type="NCBI Taxonomy" id="454144"/>
    <lineage>
        <taxon>Bacteria</taxon>
        <taxon>Pseudomonadati</taxon>
        <taxon>Verrucomicrobiota</taxon>
        <taxon>Verrucomicrobiia</taxon>
        <taxon>Verrucomicrobiales</taxon>
        <taxon>Verrucomicrobiaceae</taxon>
        <taxon>Persicirhabdus</taxon>
    </lineage>
</organism>
<dbReference type="GO" id="GO:0000166">
    <property type="term" value="F:nucleotide binding"/>
    <property type="evidence" value="ECO:0007669"/>
    <property type="project" value="UniProtKB-KW"/>
</dbReference>
<dbReference type="Pfam" id="PF02867">
    <property type="entry name" value="Ribonuc_red_lgC"/>
    <property type="match status" value="1"/>
</dbReference>
<dbReference type="Pfam" id="PF12637">
    <property type="entry name" value="TSCPD"/>
    <property type="match status" value="1"/>
</dbReference>
<dbReference type="RefSeq" id="WP_200310164.1">
    <property type="nucleotide sequence ID" value="NZ_JAENIM010000016.1"/>
</dbReference>
<dbReference type="CDD" id="cd02888">
    <property type="entry name" value="RNR_II_dimer"/>
    <property type="match status" value="1"/>
</dbReference>
<keyword evidence="19" id="KW-1185">Reference proteome</keyword>
<evidence type="ECO:0000259" key="16">
    <source>
        <dbReference type="Pfam" id="PF08471"/>
    </source>
</evidence>
<dbReference type="PRINTS" id="PR01183">
    <property type="entry name" value="RIBORDTASEM1"/>
</dbReference>
<comment type="cofactor">
    <cofactor evidence="1 13">
        <name>adenosylcob(III)alamin</name>
        <dbReference type="ChEBI" id="CHEBI:18408"/>
    </cofactor>
</comment>
<evidence type="ECO:0000259" key="15">
    <source>
        <dbReference type="Pfam" id="PF02867"/>
    </source>
</evidence>
<keyword evidence="6 13" id="KW-0237">DNA synthesis</keyword>
<dbReference type="NCBIfam" id="TIGR02504">
    <property type="entry name" value="NrdJ_Z"/>
    <property type="match status" value="1"/>
</dbReference>
<accession>A0A8J7SGH7</accession>
<keyword evidence="9" id="KW-1015">Disulfide bond</keyword>
<proteinExistence type="inferred from homology"/>
<dbReference type="NCBIfam" id="NF005122">
    <property type="entry name" value="PRK06556.1"/>
    <property type="match status" value="1"/>
</dbReference>
<feature type="domain" description="Ribonucleotide reductase class II vitamin B12-dependent N-terminal" evidence="16">
    <location>
        <begin position="40"/>
        <end position="138"/>
    </location>
</feature>
<dbReference type="InterPro" id="IPR013344">
    <property type="entry name" value="RNR_NrdJ/NrdZ"/>
</dbReference>
<sequence>MSTVNATADKKENKQGKGLSFERVFSQQGTHPFDELEWEKREVAITGDDGDAVFEQKDVEVPKGWSELASKIAVSKYFYGDIQRGTVPTEGGRESSMRQLMERVCRTLADWGHDDGYFASKEDADTFYSELVWLCINQFGAFNSPVWFNVGLHHLYGVGKDGDLGNYVYNPETKKAERARSQYKYPQGSACFIQSVEDNMEDIMRLAKSEAMLFKYGSGTGSDLSTLRSTREKLSGGGRPSGPLSFLKVFDQIADVVKSGGKTRRAAKMNTLKDWHPDIEEFIVAKTLEEKKAWALIDAGYGGAYNCEAYGAVMFQNENLTVRASDEFLDAAERGGEWWTRTVTDGKKCEKKDAKALLKAIAKGTHICGDPGMQYDSTIHKWHTCKSSGRQNSTNPCSEYLFLDNTACNLASLNLMKFKKADGEFDLERFKSAVRIFITAQDILVDRSSYPTAEISENSHVFRTLGLGYANLGSLIMSYGFGYDSDEARGIAGAITAVMTGQAYQHSAVMAEKFGAFEGYHNAAYGKFQNPENPDNVESMREVMHLHRNEINNIHVTAGFEHLVDDARKLWDDAITTGDASGYRNAQVTVLAPTGTIGFLMDCDTTGIEPDIALVKYKLLAGGGMLKLVNRTVPEALTKLGYDDETQAKVIAHIEEFDTVEDAIDPDTGECLAASPLKPEHMSVFDCAFSPRCGSRSLSYMGHLRMMAAAQPFLSGAISKTVNMPEEASVDEIMQTYIEAWKMGLKCVAIYRDGSKRSAPVVTDKKKHGPSSGEDSETLQIELLDKIDGLQGEVDRLKPLAEQPTRRHLSDTRTSLTHKFEIAGHEGYLMVGHYENGDPGEVFIQMSKEGSTIGGLMDTVATLTSLALQYGVPLEDLVNKFAYQRFEPSGFTKNPDIRNATSIIDYVFRWLGCQYIAGYKEATAPGGSTPTLPGIEEIEKKAVNRPVSDLAVQSSAKVPANKVDDNHPDRLKRAFANVYMDTPCSNCGSYKVIRAGACGCCTECGTSQGCS</sequence>